<name>A0A4R7RLA4_9BACT</name>
<gene>
    <name evidence="1" type="ORF">EI77_03821</name>
</gene>
<dbReference type="RefSeq" id="WP_133796825.1">
    <property type="nucleotide sequence ID" value="NZ_SOCA01000009.1"/>
</dbReference>
<dbReference type="Proteomes" id="UP000295662">
    <property type="component" value="Unassembled WGS sequence"/>
</dbReference>
<sequence length="100" mass="11040">MTDPQLDLLLQSAVQAPSPSSSLVRDVWRDIEHRQLRDDARQPWLTALFEFFSLPTPRLAIWALALGIGIFAGIRSASRPPDPVSIYAHSINPLAPALTP</sequence>
<organism evidence="1 2">
    <name type="scientific">Prosthecobacter fusiformis</name>
    <dbReference type="NCBI Taxonomy" id="48464"/>
    <lineage>
        <taxon>Bacteria</taxon>
        <taxon>Pseudomonadati</taxon>
        <taxon>Verrucomicrobiota</taxon>
        <taxon>Verrucomicrobiia</taxon>
        <taxon>Verrucomicrobiales</taxon>
        <taxon>Verrucomicrobiaceae</taxon>
        <taxon>Prosthecobacter</taxon>
    </lineage>
</organism>
<evidence type="ECO:0000313" key="2">
    <source>
        <dbReference type="Proteomes" id="UP000295662"/>
    </source>
</evidence>
<accession>A0A4R7RLA4</accession>
<dbReference type="AlphaFoldDB" id="A0A4R7RLA4"/>
<keyword evidence="2" id="KW-1185">Reference proteome</keyword>
<protein>
    <submittedName>
        <fullName evidence="1">Uncharacterized protein</fullName>
    </submittedName>
</protein>
<reference evidence="1 2" key="1">
    <citation type="submission" date="2019-03" db="EMBL/GenBank/DDBJ databases">
        <title>Genomic Encyclopedia of Archaeal and Bacterial Type Strains, Phase II (KMG-II): from individual species to whole genera.</title>
        <authorList>
            <person name="Goeker M."/>
        </authorList>
    </citation>
    <scope>NUCLEOTIDE SEQUENCE [LARGE SCALE GENOMIC DNA]</scope>
    <source>
        <strain evidence="1 2">ATCC 25309</strain>
    </source>
</reference>
<evidence type="ECO:0000313" key="1">
    <source>
        <dbReference type="EMBL" id="TDU66084.1"/>
    </source>
</evidence>
<dbReference type="EMBL" id="SOCA01000009">
    <property type="protein sequence ID" value="TDU66084.1"/>
    <property type="molecule type" value="Genomic_DNA"/>
</dbReference>
<dbReference type="OrthoDB" id="9889214at2"/>
<proteinExistence type="predicted"/>
<comment type="caution">
    <text evidence="1">The sequence shown here is derived from an EMBL/GenBank/DDBJ whole genome shotgun (WGS) entry which is preliminary data.</text>
</comment>